<dbReference type="GeneID" id="303188300"/>
<gene>
    <name evidence="1" type="ORF">CIK83_05180</name>
</gene>
<keyword evidence="2" id="KW-1185">Reference proteome</keyword>
<sequence>MSEVILELPVGNANITDLFHFSPALVDDLKKILASERYQGEKGHNLRSISARFRVVLTACRFIIANDTNSGPLTQGFSAFVKNHYALVKSIYKSEIRKELRNELWYAIGIYTGRPLLKHDYQSDLWAFYFKGQDAWRHIDSADLKAAMPKVNAEMTNLLSSETELLPQKSYSMETLHTRFSKAKRLLLERLAPQFNDELEEYGLQALSVDNNRIQKSLFQAIQSDVQQKVISLRTGTGYFEVIRWLMEVTGQVVVDAYRISMQRYQTHAKRESLEKTYSDSELMELVFHLEKAIEQAKESKSLITLHFAKIQLKTCWNTAPMCAIELSDIKEIELPTSKKTMVIMLQKARKGYDIDTYQLDGRAVNSVMQDLLQVKVLTEQYRGSKSRFKSLLFVYEEYGEIGCVKGTNVTSYINSLLEQQGCRVRYNSQRIRKSGANYIYREVAKDLRKYKKRMRHSYSTFIQHYKQVGEAGTQTTLGEAVQTMQSYFTGREISSDIIIIDKDDDVLQQTPTGLCASKGNDIEALQYHKEHRLLHKDNGREATWCSDYLACIWCKYFRTVADLDHVWQLLSYRDYVLADMGASVSNLEGNEQQTEAIEILKNRVNDILCQLANRDQKAVEQAQEMQRNQGMHPFWSFAISTVTV</sequence>
<comment type="caution">
    <text evidence="1">The sequence shown here is derived from an EMBL/GenBank/DDBJ whole genome shotgun (WGS) entry which is preliminary data.</text>
</comment>
<reference evidence="1 2" key="1">
    <citation type="journal article" date="2017" name="Elife">
        <title>Extensive horizontal gene transfer in cheese-associated bacteria.</title>
        <authorList>
            <person name="Bonham K.S."/>
            <person name="Wolfe B.E."/>
            <person name="Dutton R.J."/>
        </authorList>
    </citation>
    <scope>NUCLEOTIDE SEQUENCE [LARGE SCALE GENOMIC DNA]</scope>
    <source>
        <strain evidence="1 2">JB196</strain>
    </source>
</reference>
<name>A0A368LMJ1_9VIBR</name>
<evidence type="ECO:0000313" key="2">
    <source>
        <dbReference type="Proteomes" id="UP000252479"/>
    </source>
</evidence>
<protein>
    <submittedName>
        <fullName evidence="1">Uncharacterized protein</fullName>
    </submittedName>
</protein>
<dbReference type="RefSeq" id="WP_086961171.1">
    <property type="nucleotide sequence ID" value="NZ_FUKS01000036.1"/>
</dbReference>
<dbReference type="Proteomes" id="UP000252479">
    <property type="component" value="Unassembled WGS sequence"/>
</dbReference>
<dbReference type="EMBL" id="QPGL01000001">
    <property type="protein sequence ID" value="RCS73058.1"/>
    <property type="molecule type" value="Genomic_DNA"/>
</dbReference>
<dbReference type="AlphaFoldDB" id="A0A368LMJ1"/>
<proteinExistence type="predicted"/>
<accession>A0A368LMJ1</accession>
<organism evidence="1 2">
    <name type="scientific">Vibrio casei</name>
    <dbReference type="NCBI Taxonomy" id="673372"/>
    <lineage>
        <taxon>Bacteria</taxon>
        <taxon>Pseudomonadati</taxon>
        <taxon>Pseudomonadota</taxon>
        <taxon>Gammaproteobacteria</taxon>
        <taxon>Vibrionales</taxon>
        <taxon>Vibrionaceae</taxon>
        <taxon>Vibrio</taxon>
    </lineage>
</organism>
<evidence type="ECO:0000313" key="1">
    <source>
        <dbReference type="EMBL" id="RCS73058.1"/>
    </source>
</evidence>